<feature type="compositionally biased region" description="Basic residues" evidence="12">
    <location>
        <begin position="72"/>
        <end position="91"/>
    </location>
</feature>
<feature type="compositionally biased region" description="Basic and acidic residues" evidence="12">
    <location>
        <begin position="129"/>
        <end position="144"/>
    </location>
</feature>
<feature type="compositionally biased region" description="Basic and acidic residues" evidence="12">
    <location>
        <begin position="3126"/>
        <end position="3137"/>
    </location>
</feature>
<feature type="region of interest" description="Disordered" evidence="12">
    <location>
        <begin position="2492"/>
        <end position="2554"/>
    </location>
</feature>
<feature type="compositionally biased region" description="Acidic residues" evidence="12">
    <location>
        <begin position="145"/>
        <end position="157"/>
    </location>
</feature>
<dbReference type="InterPro" id="IPR011011">
    <property type="entry name" value="Znf_FYVE_PHD"/>
</dbReference>
<dbReference type="GO" id="GO:0000978">
    <property type="term" value="F:RNA polymerase II cis-regulatory region sequence-specific DNA binding"/>
    <property type="evidence" value="ECO:0007669"/>
    <property type="project" value="TreeGrafter"/>
</dbReference>
<feature type="region of interest" description="Disordered" evidence="12">
    <location>
        <begin position="3404"/>
        <end position="3423"/>
    </location>
</feature>
<feature type="compositionally biased region" description="Basic residues" evidence="12">
    <location>
        <begin position="3290"/>
        <end position="3302"/>
    </location>
</feature>
<dbReference type="Proteomes" id="UP000008237">
    <property type="component" value="Unassembled WGS sequence"/>
</dbReference>
<dbReference type="CDD" id="cd15560">
    <property type="entry name" value="PHD2_3_BPTF"/>
    <property type="match status" value="2"/>
</dbReference>
<feature type="compositionally biased region" description="Low complexity" evidence="12">
    <location>
        <begin position="2187"/>
        <end position="2210"/>
    </location>
</feature>
<gene>
    <name evidence="16" type="ORF">EAI_13828</name>
</gene>
<dbReference type="OMA" id="PEQYTNV"/>
<feature type="region of interest" description="Disordered" evidence="12">
    <location>
        <begin position="1641"/>
        <end position="1668"/>
    </location>
</feature>
<feature type="compositionally biased region" description="Polar residues" evidence="12">
    <location>
        <begin position="3056"/>
        <end position="3065"/>
    </location>
</feature>
<feature type="compositionally biased region" description="Low complexity" evidence="12">
    <location>
        <begin position="2363"/>
        <end position="2385"/>
    </location>
</feature>
<dbReference type="InterPro" id="IPR013083">
    <property type="entry name" value="Znf_RING/FYVE/PHD"/>
</dbReference>
<feature type="compositionally biased region" description="Low complexity" evidence="12">
    <location>
        <begin position="603"/>
        <end position="626"/>
    </location>
</feature>
<evidence type="ECO:0000259" key="15">
    <source>
        <dbReference type="PROSITE" id="PS50827"/>
    </source>
</evidence>
<dbReference type="InterPro" id="IPR028941">
    <property type="entry name" value="WHIM2_dom"/>
</dbReference>
<feature type="compositionally biased region" description="Low complexity" evidence="12">
    <location>
        <begin position="1235"/>
        <end position="1250"/>
    </location>
</feature>
<dbReference type="GO" id="GO:0016192">
    <property type="term" value="P:vesicle-mediated transport"/>
    <property type="evidence" value="ECO:0007669"/>
    <property type="project" value="InterPro"/>
</dbReference>
<feature type="region of interest" description="Disordered" evidence="12">
    <location>
        <begin position="3480"/>
        <end position="3520"/>
    </location>
</feature>
<feature type="compositionally biased region" description="Basic and acidic residues" evidence="12">
    <location>
        <begin position="528"/>
        <end position="576"/>
    </location>
</feature>
<feature type="region of interest" description="Disordered" evidence="12">
    <location>
        <begin position="3113"/>
        <end position="3140"/>
    </location>
</feature>
<dbReference type="GO" id="GO:0006357">
    <property type="term" value="P:regulation of transcription by RNA polymerase II"/>
    <property type="evidence" value="ECO:0007669"/>
    <property type="project" value="InterPro"/>
</dbReference>
<evidence type="ECO:0000256" key="10">
    <source>
        <dbReference type="PROSITE-ProRule" id="PRU00146"/>
    </source>
</evidence>
<evidence type="ECO:0000256" key="2">
    <source>
        <dbReference type="ARBA" id="ARBA00022723"/>
    </source>
</evidence>
<dbReference type="InterPro" id="IPR019787">
    <property type="entry name" value="Znf_PHD-finger"/>
</dbReference>
<dbReference type="EMBL" id="GL448543">
    <property type="protein sequence ID" value="EFN84335.1"/>
    <property type="molecule type" value="Genomic_DNA"/>
</dbReference>
<dbReference type="SMART" id="SM00571">
    <property type="entry name" value="DDT"/>
    <property type="match status" value="1"/>
</dbReference>
<feature type="compositionally biased region" description="Polar residues" evidence="12">
    <location>
        <begin position="2332"/>
        <end position="2347"/>
    </location>
</feature>
<feature type="compositionally biased region" description="Gly residues" evidence="12">
    <location>
        <begin position="92"/>
        <end position="102"/>
    </location>
</feature>
<dbReference type="InParanoid" id="E2BIZ0"/>
<feature type="region of interest" description="Disordered" evidence="12">
    <location>
        <begin position="3174"/>
        <end position="3210"/>
    </location>
</feature>
<feature type="region of interest" description="Disordered" evidence="12">
    <location>
        <begin position="1583"/>
        <end position="1604"/>
    </location>
</feature>
<feature type="region of interest" description="Disordered" evidence="12">
    <location>
        <begin position="1235"/>
        <end position="1262"/>
    </location>
</feature>
<dbReference type="CDD" id="cd05509">
    <property type="entry name" value="Bromo_gcn5_like"/>
    <property type="match status" value="1"/>
</dbReference>
<dbReference type="Gene3D" id="1.20.920.10">
    <property type="entry name" value="Bromodomain-like"/>
    <property type="match status" value="1"/>
</dbReference>
<feature type="compositionally biased region" description="Polar residues" evidence="12">
    <location>
        <begin position="1028"/>
        <end position="1038"/>
    </location>
</feature>
<dbReference type="InterPro" id="IPR038028">
    <property type="entry name" value="BPTF"/>
</dbReference>
<feature type="compositionally biased region" description="Polar residues" evidence="12">
    <location>
        <begin position="2211"/>
        <end position="2231"/>
    </location>
</feature>
<dbReference type="Gene3D" id="3.30.40.10">
    <property type="entry name" value="Zinc/RING finger domain, C3HC4 (zinc finger)"/>
    <property type="match status" value="3"/>
</dbReference>
<evidence type="ECO:0000259" key="13">
    <source>
        <dbReference type="PROSITE" id="PS50014"/>
    </source>
</evidence>
<evidence type="ECO:0000259" key="14">
    <source>
        <dbReference type="PROSITE" id="PS50016"/>
    </source>
</evidence>
<feature type="compositionally biased region" description="Basic and acidic residues" evidence="12">
    <location>
        <begin position="2492"/>
        <end position="2504"/>
    </location>
</feature>
<reference evidence="16 17" key="1">
    <citation type="journal article" date="2010" name="Science">
        <title>Genomic comparison of the ants Camponotus floridanus and Harpegnathos saltator.</title>
        <authorList>
            <person name="Bonasio R."/>
            <person name="Zhang G."/>
            <person name="Ye C."/>
            <person name="Mutti N.S."/>
            <person name="Fang X."/>
            <person name="Qin N."/>
            <person name="Donahue G."/>
            <person name="Yang P."/>
            <person name="Li Q."/>
            <person name="Li C."/>
            <person name="Zhang P."/>
            <person name="Huang Z."/>
            <person name="Berger S.L."/>
            <person name="Reinberg D."/>
            <person name="Wang J."/>
            <person name="Liebig J."/>
        </authorList>
    </citation>
    <scope>NUCLEOTIDE SEQUENCE [LARGE SCALE GENOMIC DNA]</scope>
    <source>
        <strain evidence="16 17">R22 G/1</strain>
    </source>
</reference>
<feature type="region of interest" description="Disordered" evidence="12">
    <location>
        <begin position="1"/>
        <end position="193"/>
    </location>
</feature>
<feature type="compositionally biased region" description="Low complexity" evidence="12">
    <location>
        <begin position="3404"/>
        <end position="3419"/>
    </location>
</feature>
<feature type="compositionally biased region" description="Acidic residues" evidence="12">
    <location>
        <begin position="627"/>
        <end position="638"/>
    </location>
</feature>
<dbReference type="SUPFAM" id="SSF57903">
    <property type="entry name" value="FYVE/PHD zinc finger"/>
    <property type="match status" value="3"/>
</dbReference>
<feature type="region of interest" description="Disordered" evidence="12">
    <location>
        <begin position="2260"/>
        <end position="2291"/>
    </location>
</feature>
<dbReference type="FunFam" id="3.30.40.10:FF:000048">
    <property type="entry name" value="nucleosome-remodeling factor subunit BPTF isoform X1"/>
    <property type="match status" value="2"/>
</dbReference>
<keyword evidence="5" id="KW-0805">Transcription regulation</keyword>
<keyword evidence="7" id="KW-0804">Transcription</keyword>
<evidence type="ECO:0000256" key="12">
    <source>
        <dbReference type="SAM" id="MobiDB-lite"/>
    </source>
</evidence>
<evidence type="ECO:0000256" key="6">
    <source>
        <dbReference type="ARBA" id="ARBA00023117"/>
    </source>
</evidence>
<feature type="compositionally biased region" description="Polar residues" evidence="12">
    <location>
        <begin position="653"/>
        <end position="665"/>
    </location>
</feature>
<protein>
    <submittedName>
        <fullName evidence="16">Nucleosome-remodeling factor subunit NURF301</fullName>
    </submittedName>
</protein>
<keyword evidence="11" id="KW-0175">Coiled coil</keyword>
<dbReference type="PANTHER" id="PTHR45975:SF2">
    <property type="entry name" value="NUCLEOSOME-REMODELING FACTOR SUBUNIT BPTF"/>
    <property type="match status" value="1"/>
</dbReference>
<feature type="compositionally biased region" description="Low complexity" evidence="12">
    <location>
        <begin position="50"/>
        <end position="62"/>
    </location>
</feature>
<comment type="subcellular location">
    <subcellularLocation>
        <location evidence="1">Nucleus</location>
    </subcellularLocation>
</comment>
<dbReference type="SUPFAM" id="SSF47370">
    <property type="entry name" value="Bromodomain"/>
    <property type="match status" value="1"/>
</dbReference>
<feature type="domain" description="PHD-type" evidence="14">
    <location>
        <begin position="363"/>
        <end position="410"/>
    </location>
</feature>
<feature type="region of interest" description="Disordered" evidence="12">
    <location>
        <begin position="2187"/>
        <end position="2240"/>
    </location>
</feature>
<dbReference type="InterPro" id="IPR019786">
    <property type="entry name" value="Zinc_finger_PHD-type_CS"/>
</dbReference>
<accession>E2BIZ0</accession>
<dbReference type="GO" id="GO:0016589">
    <property type="term" value="C:NURF complex"/>
    <property type="evidence" value="ECO:0007669"/>
    <property type="project" value="InterPro"/>
</dbReference>
<feature type="domain" description="DDT" evidence="15">
    <location>
        <begin position="212"/>
        <end position="272"/>
    </location>
</feature>
<feature type="region of interest" description="Disordered" evidence="12">
    <location>
        <begin position="528"/>
        <end position="705"/>
    </location>
</feature>
<dbReference type="Pfam" id="PF15613">
    <property type="entry name" value="WSD"/>
    <property type="match status" value="1"/>
</dbReference>
<dbReference type="CDD" id="cd15559">
    <property type="entry name" value="PHD1_BPTF"/>
    <property type="match status" value="1"/>
</dbReference>
<evidence type="ECO:0000256" key="7">
    <source>
        <dbReference type="ARBA" id="ARBA00023163"/>
    </source>
</evidence>
<keyword evidence="2" id="KW-0479">Metal-binding</keyword>
<dbReference type="OrthoDB" id="16754at2759"/>
<feature type="domain" description="PHD-type" evidence="14">
    <location>
        <begin position="2618"/>
        <end position="2669"/>
    </location>
</feature>
<dbReference type="InterPro" id="IPR018501">
    <property type="entry name" value="DDT_dom"/>
</dbReference>
<feature type="region of interest" description="Disordered" evidence="12">
    <location>
        <begin position="2057"/>
        <end position="2096"/>
    </location>
</feature>
<feature type="compositionally biased region" description="Polar residues" evidence="12">
    <location>
        <begin position="36"/>
        <end position="49"/>
    </location>
</feature>
<keyword evidence="6 9" id="KW-0103">Bromodomain</keyword>
<feature type="region of interest" description="Disordered" evidence="12">
    <location>
        <begin position="3277"/>
        <end position="3302"/>
    </location>
</feature>
<sequence>MTGRGSKRRGRPPKSVVMERPKKFQFHLLKKPKYLQNRTASGAETPGSQPSTPTASRPTSPSVESEESNNKRCTRTRRSRGQRDRHSRKGGHSGSTGGGGGAYQRRGYNPNVDYGDSEYHYGSDFGDESSEKSEPDEDPLHSDVDSSESMEEPDPSSDSDFSLSSYSTTSGTPRKTPLVQQRPPSPEPLWLQNRDLPPLVLPKTSDDLLVPKELVMPSLSIYEVLRHFRTLVRLSSFRFEDFCAALMCEDQTNLLAEIHMMLIKALLREEDSQQTHFGPLDQKDSVNVSLYFVDSMTWPEILRSYVESDKSFDQGILQILTTTEYPFTAIEDRIKVLQFLTDQFLITNPVREDLLHEGSMHYDDHCRVCHRLGDLLCCETCPAVFHLECVEPPLVDVPTEDWQCSTCKAHKVTGVVDCIPDVEKNGSLCRQEHLGFDRHGRKYWFLARRVFVESEDGEVWYYSMSLQLEELMLMLDQNEMEVALYRELSDYKDEIVRQMELTESITNQFKGNKKSYLEIESGNIQKIQKERAQEKQKEEEKKEKQRQEAEEMVRKMHEDSPEDRLTTATEQQKDAKASTVIDESAANAQVPDVVSETVEVDADTSSSTTAPSTDKAVKTSASTSSSEDVDEEMLEGEEGVTKIGKDGKKHTIVTRSKTGSLQPRTFNMDDLKRRSSAPLSKEELEKLDKNAKDTEAADGTTARVTRQKAHQIASGTHLFKLGMDNNFKSYVNQYSTNPVALNKTQRNEERDKKRHLSHKFSLTQASEFKWVGSLTGTRALLVSTLRQTILQLESNIQAPFMHTNWPLLRKPWTVAVGACVNPRDFARALIVLQACIKSVVFASVWHDQLGHVKLQRVTATEREEKKRLDKKEKKEKEDEEERNRLFNFVKYTLGLKHQVWKQKGEEYRVHGQGGWLWVSASRRYRYSEMTKHGLRAGAQKIMVQIRDQAGVKILALDPSTYEFLMREYCLPKTENSVVKQEIKDEKMENGDDASNAIKREFKVDGVKKEPSMADGDAAGSSSTSSSSVKTEPQSVKQETKMNLSFLTGMKIEKVFTPIAEFDELDITKALTTPGRLYYPKIAKKTRIDDFLAQLTNQAAGHKGGADGDTEVDMENHVENTIGAGGDGPLLTDKMTTNKTVSASTKEMLSTISKRIHQLRTQYANISKLCKNMGCYSRYCNMTPSPSVTGATKNNTAITNTKNPACNCYSPLCMQKARIKNDLIVLLRKANALNNNQVSSSPVNTSSSPQNAVKTETTEDSKNVTIKRDPDLATPYNENVERKPKVIGSPLVKKLKVEPDAENTTVVDVTTTTTTTTTSNVSVTTTTTTTTTTTSMKSANGAVLQQERSTIHNSVTVSSTETNMVSNTTSSNGLKKKVIVNRRGRSVQRCAYRKELNADGSEKIYTATSAQGRVYLKKMAITDRKKKRTPVKYPLCSTFCTKNKHRSILLLPQHELRKLSRVGGRIPVQGFHHQAKANLSVWPYPCPRPLFKTCWLYRTVGLKSLAAAAIQLRILWACLRWDDMAAKPLSTDGKSQVTTDTELVTLEILEHRHVGQFLDRTQYMRRKVVIPLELPKQVREVTSIRSGLRKRKRPESPQSTEPQVTVEWVDEDKLDLWEIKQYGDRLEKANAQIITRSRSGVPQPVVVSGNRTSSTTSNTTGAGDQLVSGKATPEEIKEKMEQQLRMQRAAHQQKRALETLKSPANSTSPATQLVKVATNSSHDGTVKLVSKVAIPANPNSGTKSQLTSLLTTPTQNKILGTRRIYMTKAADGTTKVVSGPTSILPKTAQNQSNQLQSLIRVAPATNSPVQVQQRVQILRGPDGKLQVRGLLPTQQLVQMPDGKLHVLNVSHTNTHLTQCITTNSTTPTTTLQAKTATVSTTKASENATVTKASPVKVTTNSAQQAQTPQQVQVVQAVQRVKGTAVTLAPATSTNQATKSAIVVASPGQTAQCHSCAFNTLHGLHNLHLLRRLRFVNDVLQMISTGGQVISGNQIVVTNANLAQQLASGKAQLTTIGGHQVVIRGTPTGNQIVHLNSTNSGIIVKGAVTPTKQQQVLQAAPASTAAQSTTSTNASATTTTATSTASSTTTTSQSSATTPALGSVEASLLAGQPPGTVIKCVTAQIQMTEGPRIVLQGLQGAEFTSQQLAMVQQQVKQQLLKAHATTGKQGVLGPTKIYLAVQPVQSSNNQQQQQAQTPQAASTTNTATTSSPKQQQSIVSTPTVTESQGSTETIPELPQAITTKSTDKPKVVVQQVGRVINTTEDDTQKTNIANGQQPTSQSQKDGNDSSTNKFILTPDYIQQTIKNALKQENLNPEIEEKLLQLQRYQEKQMKGSSVENSVAGSQTHNSPAATTPRPPSRKRPAPSNIPSAATTTTTTTPTSAQSSGDDKDDKDWVEIPPRKRPTQKQESREIPKVPKLSETLDNDSSPKNRSAKQKDSQEQRRKQQVHSRMQVLLFRHKELLKKDILKKRALLEKELQIDIQKDLSAELATRTKAERHKQDEVKVGSAKRKANAQLAQQVSPSSNRSSSGSSRPKKHHKAQGNSATPPGASSAAASRIKKEKLYCLCRTPYDETKFYVGCDLCNNWFHGDCVGITEEMSKSLSEFVCTECRHARDTQELYCLCKQPYDESQFYICCDKCQDWFHGRCVGILQSEADNIDEYVCPNCQRNSSVNFANMKNLNTKDLDLLKKLIKQIQAHKSAWPFMEPVDPNEAPDYYKVIKEPMDLQTIELRINDRSYKKLSEFIGDMTKIFDNCRYYNPKESPFFKCAESLETYFVHKIKSLREKFSEGKEMMIVFVYDTAKCCKEEDDPAEAVMYFHPAWVSLTQRLALAGQLMGVYHFLSTSFSAPRSITLQGGKFVLVKLGQYVLAVGTDRNIQDWILERRADILESLLKFFHCDLVKILESLNNDRNRFTEKLYQMFETYLPILQYSANLFSNIPVIKLPKSASNIFLEAIQMLQHFQETNGVLGGALFYNNKIVATQLGADLTKQIVITDPYRIKAPAEKVPTEFHLPVGVQLLQVYIERKQHEKLVQEANNERYYHSYLDTTMKKIPQRKNTMPQKGSSAKEPPVSSASSGMKRDTSRIFTVLEEGEEGEPANCNDDLAKYVPLVPPAIHDSPPPIRRKQQEVKQQERPIKAPISATANSLTPSVCATPLKDVNRVLHDMAMLICGAPDEDEDSEEKKENDRGDGNECKTSTSSLHNHDDDDIPDVVKEALRYKRLNKLKNATSKERLMKRKDLDKTSVSLPDLTSIDPCSGSSSRICLPELSKTLSKFDEVSPDYNSDSLHRKPRTRKNDRRHSRTITDPCFPVFRYDGLPVSQSLYEQYVASRYDHELCNDDGNGSIYEHRSDKLPKEQLRETLSNDLNAKSSTINKGSTMRDAQEVCTPEDGCAYGLSKSQQQQEQSCHNNQNNKNNSNRRSMRLPLKPINLTNEEDHWGTCSGSKSCNLTYLRKDGLDGLQLTPLISKLSVLAHEQRCWGPRDNTPSDSRPDAAYPSNTQTNNINNDDETNNDRSTGHADERNLCAQSTNLTQTELFVCGQQNMVLVLLMENGTANNPELIHALWQTCVSTLGKLETRLQQCLEPLPSTDNKEQYSILNVDPQWDTIQRAGLWGITDLDIVSSLHDRFLRSRRQTNGSQYLTELIIRKEDSVIYGNQCGRMEVFYQQTVSPSSFGSLPTPADLMGIVALKAKRRLERDHGIVLL</sequence>
<name>E2BIZ0_HARSA</name>
<dbReference type="PROSITE" id="PS50827">
    <property type="entry name" value="DDT"/>
    <property type="match status" value="1"/>
</dbReference>
<evidence type="ECO:0000313" key="16">
    <source>
        <dbReference type="EMBL" id="EFN84335.1"/>
    </source>
</evidence>
<keyword evidence="4" id="KW-0862">Zinc</keyword>
<feature type="coiled-coil region" evidence="11">
    <location>
        <begin position="854"/>
        <end position="882"/>
    </location>
</feature>
<dbReference type="PROSITE" id="PS50014">
    <property type="entry name" value="BROMODOMAIN_2"/>
    <property type="match status" value="1"/>
</dbReference>
<dbReference type="Pfam" id="PF00628">
    <property type="entry name" value="PHD"/>
    <property type="match status" value="3"/>
</dbReference>
<feature type="compositionally biased region" description="Basic and acidic residues" evidence="12">
    <location>
        <begin position="2434"/>
        <end position="2443"/>
    </location>
</feature>
<dbReference type="STRING" id="610380.E2BIZ0"/>
<dbReference type="InterPro" id="IPR001487">
    <property type="entry name" value="Bromodomain"/>
</dbReference>
<proteinExistence type="predicted"/>
<evidence type="ECO:0000256" key="3">
    <source>
        <dbReference type="ARBA" id="ARBA00022771"/>
    </source>
</evidence>
<dbReference type="InterPro" id="IPR036427">
    <property type="entry name" value="Bromodomain-like_sf"/>
</dbReference>
<feature type="compositionally biased region" description="Low complexity" evidence="12">
    <location>
        <begin position="1647"/>
        <end position="1660"/>
    </location>
</feature>
<feature type="compositionally biased region" description="Basic and acidic residues" evidence="12">
    <location>
        <begin position="3182"/>
        <end position="3194"/>
    </location>
</feature>
<feature type="compositionally biased region" description="Basic and acidic residues" evidence="12">
    <location>
        <begin position="680"/>
        <end position="695"/>
    </location>
</feature>
<evidence type="ECO:0000256" key="11">
    <source>
        <dbReference type="SAM" id="Coils"/>
    </source>
</evidence>
<evidence type="ECO:0000256" key="5">
    <source>
        <dbReference type="ARBA" id="ARBA00023015"/>
    </source>
</evidence>
<feature type="compositionally biased region" description="Basic residues" evidence="12">
    <location>
        <begin position="1"/>
        <end position="12"/>
    </location>
</feature>
<dbReference type="Pfam" id="PF19031">
    <property type="entry name" value="Intu_longin_1"/>
    <property type="match status" value="1"/>
</dbReference>
<dbReference type="InterPro" id="IPR018359">
    <property type="entry name" value="Bromodomain_CS"/>
</dbReference>
<feature type="compositionally biased region" description="Basic and acidic residues" evidence="12">
    <location>
        <begin position="2386"/>
        <end position="2414"/>
    </location>
</feature>
<dbReference type="InterPro" id="IPR043987">
    <property type="entry name" value="CCZ1/INTU/HSP4_longin_1"/>
</dbReference>
<dbReference type="PANTHER" id="PTHR45975">
    <property type="entry name" value="NUCLEOSOME-REMODELING FACTOR SUBUNIT BPTF"/>
    <property type="match status" value="1"/>
</dbReference>
<feature type="compositionally biased region" description="Polar residues" evidence="12">
    <location>
        <begin position="2267"/>
        <end position="2291"/>
    </location>
</feature>
<dbReference type="PROSITE" id="PS00633">
    <property type="entry name" value="BROMODOMAIN_1"/>
    <property type="match status" value="1"/>
</dbReference>
<feature type="compositionally biased region" description="Low complexity" evidence="12">
    <location>
        <begin position="2521"/>
        <end position="2532"/>
    </location>
</feature>
<feature type="region of interest" description="Disordered" evidence="12">
    <location>
        <begin position="1004"/>
        <end position="1038"/>
    </location>
</feature>
<dbReference type="Pfam" id="PF00439">
    <property type="entry name" value="Bromodomain"/>
    <property type="match status" value="1"/>
</dbReference>
<keyword evidence="17" id="KW-1185">Reference proteome</keyword>
<feature type="domain" description="PHD-type" evidence="14">
    <location>
        <begin position="2562"/>
        <end position="2613"/>
    </location>
</feature>
<dbReference type="SMART" id="SM00249">
    <property type="entry name" value="PHD"/>
    <property type="match status" value="3"/>
</dbReference>
<dbReference type="PROSITE" id="PS50016">
    <property type="entry name" value="ZF_PHD_2"/>
    <property type="match status" value="3"/>
</dbReference>
<evidence type="ECO:0000256" key="9">
    <source>
        <dbReference type="PROSITE-ProRule" id="PRU00035"/>
    </source>
</evidence>
<evidence type="ECO:0000256" key="8">
    <source>
        <dbReference type="ARBA" id="ARBA00023242"/>
    </source>
</evidence>
<feature type="domain" description="Bromo" evidence="13">
    <location>
        <begin position="2696"/>
        <end position="2766"/>
    </location>
</feature>
<feature type="compositionally biased region" description="Basic residues" evidence="12">
    <location>
        <begin position="23"/>
        <end position="33"/>
    </location>
</feature>
<feature type="region of interest" description="Disordered" evidence="12">
    <location>
        <begin position="2331"/>
        <end position="2448"/>
    </location>
</feature>
<feature type="region of interest" description="Disordered" evidence="12">
    <location>
        <begin position="3055"/>
        <end position="3083"/>
    </location>
</feature>
<dbReference type="FunCoup" id="E2BIZ0">
    <property type="interactions" value="2391"/>
</dbReference>
<dbReference type="SMART" id="SM00297">
    <property type="entry name" value="BROMO"/>
    <property type="match status" value="1"/>
</dbReference>
<dbReference type="InterPro" id="IPR001965">
    <property type="entry name" value="Znf_PHD"/>
</dbReference>
<keyword evidence="8" id="KW-0539">Nucleus</keyword>
<dbReference type="Pfam" id="PF02791">
    <property type="entry name" value="DDT"/>
    <property type="match status" value="1"/>
</dbReference>
<evidence type="ECO:0000256" key="4">
    <source>
        <dbReference type="ARBA" id="ARBA00022833"/>
    </source>
</evidence>
<keyword evidence="3 10" id="KW-0863">Zinc-finger</keyword>
<dbReference type="GO" id="GO:0008270">
    <property type="term" value="F:zinc ion binding"/>
    <property type="evidence" value="ECO:0007669"/>
    <property type="project" value="UniProtKB-KW"/>
</dbReference>
<dbReference type="PRINTS" id="PR00503">
    <property type="entry name" value="BROMODOMAIN"/>
</dbReference>
<evidence type="ECO:0000256" key="1">
    <source>
        <dbReference type="ARBA" id="ARBA00004123"/>
    </source>
</evidence>
<dbReference type="PROSITE" id="PS01359">
    <property type="entry name" value="ZF_PHD_1"/>
    <property type="match status" value="1"/>
</dbReference>
<organism evidence="17">
    <name type="scientific">Harpegnathos saltator</name>
    <name type="common">Jerdon's jumping ant</name>
    <dbReference type="NCBI Taxonomy" id="610380"/>
    <lineage>
        <taxon>Eukaryota</taxon>
        <taxon>Metazoa</taxon>
        <taxon>Ecdysozoa</taxon>
        <taxon>Arthropoda</taxon>
        <taxon>Hexapoda</taxon>
        <taxon>Insecta</taxon>
        <taxon>Pterygota</taxon>
        <taxon>Neoptera</taxon>
        <taxon>Endopterygota</taxon>
        <taxon>Hymenoptera</taxon>
        <taxon>Apocrita</taxon>
        <taxon>Aculeata</taxon>
        <taxon>Formicoidea</taxon>
        <taxon>Formicidae</taxon>
        <taxon>Ponerinae</taxon>
        <taxon>Ponerini</taxon>
        <taxon>Harpegnathos</taxon>
    </lineage>
</organism>
<feature type="compositionally biased region" description="Low complexity" evidence="12">
    <location>
        <begin position="158"/>
        <end position="173"/>
    </location>
</feature>
<evidence type="ECO:0000313" key="17">
    <source>
        <dbReference type="Proteomes" id="UP000008237"/>
    </source>
</evidence>